<dbReference type="STRING" id="7719.ENSCINP00000023576"/>
<evidence type="ECO:0000256" key="15">
    <source>
        <dbReference type="SAM" id="MobiDB-lite"/>
    </source>
</evidence>
<keyword evidence="3" id="KW-0597">Phosphoprotein</keyword>
<dbReference type="InterPro" id="IPR048562">
    <property type="entry name" value="KDM6A_B-like_C-hel"/>
</dbReference>
<keyword evidence="14" id="KW-0802">TPR repeat</keyword>
<dbReference type="SMART" id="SM00028">
    <property type="entry name" value="TPR"/>
    <property type="match status" value="7"/>
</dbReference>
<dbReference type="GO" id="GO:0046872">
    <property type="term" value="F:metal ion binding"/>
    <property type="evidence" value="ECO:0007669"/>
    <property type="project" value="UniProtKB-KW"/>
</dbReference>
<dbReference type="Pfam" id="PF13181">
    <property type="entry name" value="TPR_8"/>
    <property type="match status" value="1"/>
</dbReference>
<feature type="domain" description="JmjC" evidence="16">
    <location>
        <begin position="1001"/>
        <end position="1166"/>
    </location>
</feature>
<comment type="subcellular location">
    <subcellularLocation>
        <location evidence="2">Nucleus</location>
    </subcellularLocation>
</comment>
<dbReference type="InterPro" id="IPR048560">
    <property type="entry name" value="KDM6A_B-like_GATAL"/>
</dbReference>
<evidence type="ECO:0000256" key="5">
    <source>
        <dbReference type="ARBA" id="ARBA00022833"/>
    </source>
</evidence>
<dbReference type="InParanoid" id="F6TF50"/>
<comment type="catalytic activity">
    <reaction evidence="13">
        <text>N(6),N(6),N(6)-trimethyl-L-lysyl(27)-[histone H3] + 2 2-oxoglutarate + 2 O2 = N(6)-methyl-L-lysyl(27)-[histone H3] + 2 formaldehyde + 2 succinate + 2 CO2</text>
        <dbReference type="Rhea" id="RHEA:60224"/>
        <dbReference type="Rhea" id="RHEA-COMP:15535"/>
        <dbReference type="Rhea" id="RHEA-COMP:15544"/>
        <dbReference type="ChEBI" id="CHEBI:15379"/>
        <dbReference type="ChEBI" id="CHEBI:16526"/>
        <dbReference type="ChEBI" id="CHEBI:16810"/>
        <dbReference type="ChEBI" id="CHEBI:16842"/>
        <dbReference type="ChEBI" id="CHEBI:30031"/>
        <dbReference type="ChEBI" id="CHEBI:61929"/>
        <dbReference type="ChEBI" id="CHEBI:61961"/>
        <dbReference type="EC" id="1.14.11.68"/>
    </reaction>
</comment>
<dbReference type="GO" id="GO:0000978">
    <property type="term" value="F:RNA polymerase II cis-regulatory region sequence-specific DNA binding"/>
    <property type="evidence" value="ECO:0000318"/>
    <property type="project" value="GO_Central"/>
</dbReference>
<keyword evidence="4" id="KW-0479">Metal-binding</keyword>
<evidence type="ECO:0000256" key="2">
    <source>
        <dbReference type="ARBA" id="ARBA00004123"/>
    </source>
</evidence>
<evidence type="ECO:0000256" key="8">
    <source>
        <dbReference type="ARBA" id="ARBA00023002"/>
    </source>
</evidence>
<evidence type="ECO:0000313" key="17">
    <source>
        <dbReference type="Ensembl" id="ENSCINP00000023576.2"/>
    </source>
</evidence>
<keyword evidence="7" id="KW-0223">Dioxygenase</keyword>
<dbReference type="FunFam" id="2.10.110.20:FF:000001">
    <property type="entry name" value="lysine-specific demethylase 6A isoform X2"/>
    <property type="match status" value="1"/>
</dbReference>
<evidence type="ECO:0000256" key="1">
    <source>
        <dbReference type="ARBA" id="ARBA00001954"/>
    </source>
</evidence>
<dbReference type="Pfam" id="PF21326">
    <property type="entry name" value="KDM6_GATAL"/>
    <property type="match status" value="1"/>
</dbReference>
<proteinExistence type="inferred from homology"/>
<dbReference type="GO" id="GO:0010468">
    <property type="term" value="P:regulation of gene expression"/>
    <property type="evidence" value="ECO:0000318"/>
    <property type="project" value="GO_Central"/>
</dbReference>
<dbReference type="GO" id="GO:0044666">
    <property type="term" value="C:MLL3/4 complex"/>
    <property type="evidence" value="ECO:0000318"/>
    <property type="project" value="GO_Central"/>
</dbReference>
<dbReference type="EC" id="1.14.11.68" evidence="12"/>
<keyword evidence="8" id="KW-0560">Oxidoreductase</keyword>
<dbReference type="SUPFAM" id="SSF51197">
    <property type="entry name" value="Clavaminate synthase-like"/>
    <property type="match status" value="1"/>
</dbReference>
<comment type="similarity">
    <text evidence="11">Belongs to the UTX family.</text>
</comment>
<feature type="compositionally biased region" description="Basic and acidic residues" evidence="15">
    <location>
        <begin position="740"/>
        <end position="755"/>
    </location>
</feature>
<dbReference type="Gene3D" id="2.10.110.20">
    <property type="match status" value="1"/>
</dbReference>
<dbReference type="OMA" id="AGMPYKS"/>
<keyword evidence="18" id="KW-1185">Reference proteome</keyword>
<evidence type="ECO:0000256" key="10">
    <source>
        <dbReference type="ARBA" id="ARBA00023242"/>
    </source>
</evidence>
<dbReference type="Gene3D" id="1.25.40.10">
    <property type="entry name" value="Tetratricopeptide repeat domain"/>
    <property type="match status" value="2"/>
</dbReference>
<dbReference type="Gene3D" id="2.60.120.650">
    <property type="entry name" value="Cupin"/>
    <property type="match status" value="1"/>
</dbReference>
<dbReference type="Gene3D" id="1.20.58.1370">
    <property type="match status" value="1"/>
</dbReference>
<feature type="region of interest" description="Disordered" evidence="15">
    <location>
        <begin position="947"/>
        <end position="982"/>
    </location>
</feature>
<feature type="compositionally biased region" description="Low complexity" evidence="15">
    <location>
        <begin position="967"/>
        <end position="978"/>
    </location>
</feature>
<dbReference type="Proteomes" id="UP000008144">
    <property type="component" value="Unassembled WGS sequence"/>
</dbReference>
<evidence type="ECO:0000313" key="18">
    <source>
        <dbReference type="Proteomes" id="UP000008144"/>
    </source>
</evidence>
<feature type="compositionally biased region" description="Basic and acidic residues" evidence="15">
    <location>
        <begin position="947"/>
        <end position="966"/>
    </location>
</feature>
<evidence type="ECO:0000256" key="14">
    <source>
        <dbReference type="PROSITE-ProRule" id="PRU00339"/>
    </source>
</evidence>
<accession>F6TF50</accession>
<sequence length="1310" mass="148306">MSYNDPDDVKLSDVDLADLETFDSCVFGELQGPEDDNKRELIKKGIIYYGKLISGSDKPDPVNFCKLGHLHLLSEDYHKSLSAYNKYYLLEREYWKDYPFLFGLGIVYYHFSAYTWTVKLFQQLLYNEPGFCKVNEVHCRLGLVFKVTGDHQFAVKHFKRALSDPRNCSISKPEIRFHLGHLYEIQGKYSEARSEYEQIIALPATQVKPFVQANTLRQLGWMHHTVEVFGDATTRAETALQFLQRSIEIDRNNGQTWYFLGRYYSSMGKVHDAFVSYRQSIDKSEASADTWCSIGVLYQEQNQPMDALQAYICAVQLDRNHEAAWRDLAILYEACQQPRDALVCYLNSQHCAHFKNQDEELSLRIKILQDQVGPPGNEHLNKSRILPCIEDAWTLPIPAELTQRQSAFKHYTGIKLKSNFSKASPETWQPPMWYLTAQQIQVLQNLRLNRSILTSNQLMELERLEHNFAIMTQHQTEEIEKQRLMAVAVRNQAQAPSSVPTATAVNTLPGNIVTSIVTSPTVNGIIPSPTTVSNSVTTIHTIPSSKEQQRYPKNAMVNGTMDSHQYKESAMDKGNLKQAYTQAVTAPGFPDTNGVNGIFSPCSTSSLPVYTPVPQTTTSLHGQKAVATSNGPPIPMDDSRTIKHHGHDPNLLFKHGDDLGVRYNSVMDTPQDTPSSDSGLSVHTSTNPHQLQTKLANHVQQIGVTNGGIVSIKPSPPLSHTSRNSGGDSVLSPPSMSLSGEHRQSPVKSEQTDQKDILSEDKCLKQAYELSVIPGRPLPPLLQPIGIPDTVPARDVIQTCRKLTCNGSSPKHLHLEKCPPPSKPPLRKHVISKEDLSPPAPTIYLESKKEAMSRALADFCTNPQNPVTVIRGLAAALKLDLGLFSTKTLVESNPQCTVEVRTQAQQPSEENWDTTGTNKVWLCESSRSYSSIAKYAQYQAMTFQESLKEEEMKRQSQTGDKSHRGSSDSPSDPGASKSSSKRKTFKTIKFGTNIDLSNEKKWRLQLQELSKLPWLFRLVSAGNMLSHVGHNILGMNTIQLYMKVPGSRTPGHQENNNYSAININIGPGDCEWFAVPEEYWGEIHTLCQKHNINYLSGSWWPVLEDLYHANIPVYRFIQKPGDLVWLNAGTVHWVQAVGWCNNIAWNVGLVSAHQYQMTVERYEWNKLSGYKSIVPIIQLTWNMAKHVRITDPKLFHMMRTCMMRTLWQSQQMLDNLKKNNIDVIWHGKNEEEHSHYCETCEVELFNLLFVRRSENNLQNQHLVHCLNCARNLNTDLENFVVLNQFHTDELMRVYDSFTLYEKACQLKSSS</sequence>
<evidence type="ECO:0000256" key="6">
    <source>
        <dbReference type="ARBA" id="ARBA00022853"/>
    </source>
</evidence>
<comment type="cofactor">
    <cofactor evidence="1">
        <name>Fe(2+)</name>
        <dbReference type="ChEBI" id="CHEBI:29033"/>
    </cofactor>
</comment>
<dbReference type="InterPro" id="IPR011990">
    <property type="entry name" value="TPR-like_helical_dom_sf"/>
</dbReference>
<protein>
    <recommendedName>
        <fullName evidence="12">[histone H3]-trimethyl-L-lysine(27) demethylase</fullName>
        <ecNumber evidence="12">1.14.11.68</ecNumber>
    </recommendedName>
</protein>
<feature type="compositionally biased region" description="Polar residues" evidence="15">
    <location>
        <begin position="666"/>
        <end position="689"/>
    </location>
</feature>
<feature type="region of interest" description="Disordered" evidence="15">
    <location>
        <begin position="662"/>
        <end position="689"/>
    </location>
</feature>
<evidence type="ECO:0000256" key="7">
    <source>
        <dbReference type="ARBA" id="ARBA00022964"/>
    </source>
</evidence>
<reference evidence="18" key="1">
    <citation type="journal article" date="2002" name="Science">
        <title>The draft genome of Ciona intestinalis: insights into chordate and vertebrate origins.</title>
        <authorList>
            <person name="Dehal P."/>
            <person name="Satou Y."/>
            <person name="Campbell R.K."/>
            <person name="Chapman J."/>
            <person name="Degnan B."/>
            <person name="De Tomaso A."/>
            <person name="Davidson B."/>
            <person name="Di Gregorio A."/>
            <person name="Gelpke M."/>
            <person name="Goodstein D.M."/>
            <person name="Harafuji N."/>
            <person name="Hastings K.E."/>
            <person name="Ho I."/>
            <person name="Hotta K."/>
            <person name="Huang W."/>
            <person name="Kawashima T."/>
            <person name="Lemaire P."/>
            <person name="Martinez D."/>
            <person name="Meinertzhagen I.A."/>
            <person name="Necula S."/>
            <person name="Nonaka M."/>
            <person name="Putnam N."/>
            <person name="Rash S."/>
            <person name="Saiga H."/>
            <person name="Satake M."/>
            <person name="Terry A."/>
            <person name="Yamada L."/>
            <person name="Wang H.G."/>
            <person name="Awazu S."/>
            <person name="Azumi K."/>
            <person name="Boore J."/>
            <person name="Branno M."/>
            <person name="Chin-Bow S."/>
            <person name="DeSantis R."/>
            <person name="Doyle S."/>
            <person name="Francino P."/>
            <person name="Keys D.N."/>
            <person name="Haga S."/>
            <person name="Hayashi H."/>
            <person name="Hino K."/>
            <person name="Imai K.S."/>
            <person name="Inaba K."/>
            <person name="Kano S."/>
            <person name="Kobayashi K."/>
            <person name="Kobayashi M."/>
            <person name="Lee B.I."/>
            <person name="Makabe K.W."/>
            <person name="Manohar C."/>
            <person name="Matassi G."/>
            <person name="Medina M."/>
            <person name="Mochizuki Y."/>
            <person name="Mount S."/>
            <person name="Morishita T."/>
            <person name="Miura S."/>
            <person name="Nakayama A."/>
            <person name="Nishizaka S."/>
            <person name="Nomoto H."/>
            <person name="Ohta F."/>
            <person name="Oishi K."/>
            <person name="Rigoutsos I."/>
            <person name="Sano M."/>
            <person name="Sasaki A."/>
            <person name="Sasakura Y."/>
            <person name="Shoguchi E."/>
            <person name="Shin-i T."/>
            <person name="Spagnuolo A."/>
            <person name="Stainier D."/>
            <person name="Suzuki M.M."/>
            <person name="Tassy O."/>
            <person name="Takatori N."/>
            <person name="Tokuoka M."/>
            <person name="Yagi K."/>
            <person name="Yoshizaki F."/>
            <person name="Wada S."/>
            <person name="Zhang C."/>
            <person name="Hyatt P.D."/>
            <person name="Larimer F."/>
            <person name="Detter C."/>
            <person name="Doggett N."/>
            <person name="Glavina T."/>
            <person name="Hawkins T."/>
            <person name="Richardson P."/>
            <person name="Lucas S."/>
            <person name="Kohara Y."/>
            <person name="Levine M."/>
            <person name="Satoh N."/>
            <person name="Rokhsar D.S."/>
        </authorList>
    </citation>
    <scope>NUCLEOTIDE SEQUENCE [LARGE SCALE GENOMIC DNA]</scope>
</reference>
<dbReference type="InterPro" id="IPR051630">
    <property type="entry name" value="Corepressor-Demethylase"/>
</dbReference>
<dbReference type="InterPro" id="IPR003347">
    <property type="entry name" value="JmjC_dom"/>
</dbReference>
<feature type="repeat" description="TPR" evidence="14">
    <location>
        <begin position="135"/>
        <end position="167"/>
    </location>
</feature>
<dbReference type="PROSITE" id="PS51184">
    <property type="entry name" value="JMJC"/>
    <property type="match status" value="1"/>
</dbReference>
<dbReference type="SUPFAM" id="SSF81901">
    <property type="entry name" value="HCP-like"/>
    <property type="match status" value="1"/>
</dbReference>
<feature type="compositionally biased region" description="Polar residues" evidence="15">
    <location>
        <begin position="718"/>
        <end position="738"/>
    </location>
</feature>
<feature type="repeat" description="TPR" evidence="14">
    <location>
        <begin position="288"/>
        <end position="321"/>
    </location>
</feature>
<evidence type="ECO:0000256" key="4">
    <source>
        <dbReference type="ARBA" id="ARBA00022723"/>
    </source>
</evidence>
<keyword evidence="5" id="KW-0862">Zinc</keyword>
<evidence type="ECO:0000256" key="11">
    <source>
        <dbReference type="ARBA" id="ARBA00034483"/>
    </source>
</evidence>
<dbReference type="FunFam" id="1.20.58.1370:FF:000001">
    <property type="entry name" value="lysine-specific demethylase 6A isoform X2"/>
    <property type="match status" value="1"/>
</dbReference>
<evidence type="ECO:0000259" key="16">
    <source>
        <dbReference type="PROSITE" id="PS51184"/>
    </source>
</evidence>
<dbReference type="GO" id="GO:0031490">
    <property type="term" value="F:chromatin DNA binding"/>
    <property type="evidence" value="ECO:0000318"/>
    <property type="project" value="GO_Central"/>
</dbReference>
<name>F6TF50_CIOIN</name>
<dbReference type="HOGENOM" id="CLU_003187_0_0_1"/>
<keyword evidence="6" id="KW-0156">Chromatin regulator</keyword>
<evidence type="ECO:0000256" key="12">
    <source>
        <dbReference type="ARBA" id="ARBA00034525"/>
    </source>
</evidence>
<dbReference type="Ensembl" id="ENSCINT00000023822.2">
    <property type="protein sequence ID" value="ENSCINP00000023576.2"/>
    <property type="gene ID" value="ENSCING00000008022.3"/>
</dbReference>
<organism evidence="17 18">
    <name type="scientific">Ciona intestinalis</name>
    <name type="common">Transparent sea squirt</name>
    <name type="synonym">Ascidia intestinalis</name>
    <dbReference type="NCBI Taxonomy" id="7719"/>
    <lineage>
        <taxon>Eukaryota</taxon>
        <taxon>Metazoa</taxon>
        <taxon>Chordata</taxon>
        <taxon>Tunicata</taxon>
        <taxon>Ascidiacea</taxon>
        <taxon>Phlebobranchia</taxon>
        <taxon>Cionidae</taxon>
        <taxon>Ciona</taxon>
    </lineage>
</organism>
<dbReference type="SMART" id="SM00558">
    <property type="entry name" value="JmjC"/>
    <property type="match status" value="1"/>
</dbReference>
<dbReference type="GO" id="GO:0071558">
    <property type="term" value="F:histone H3K27me2/H3K27me3 demethylase activity"/>
    <property type="evidence" value="ECO:0000318"/>
    <property type="project" value="GO_Central"/>
</dbReference>
<dbReference type="GeneTree" id="ENSGT00940000168210"/>
<reference evidence="17" key="3">
    <citation type="submission" date="2025-09" db="UniProtKB">
        <authorList>
            <consortium name="Ensembl"/>
        </authorList>
    </citation>
    <scope>IDENTIFICATION</scope>
</reference>
<dbReference type="Pfam" id="PF21322">
    <property type="entry name" value="KDM6_C-hel"/>
    <property type="match status" value="1"/>
</dbReference>
<dbReference type="InterPro" id="IPR046941">
    <property type="entry name" value="KDM6_GATAL_sf"/>
</dbReference>
<feature type="region of interest" description="Disordered" evidence="15">
    <location>
        <begin position="707"/>
        <end position="755"/>
    </location>
</feature>
<evidence type="ECO:0000256" key="3">
    <source>
        <dbReference type="ARBA" id="ARBA00022553"/>
    </source>
</evidence>
<dbReference type="FunCoup" id="F6TF50">
    <property type="interactions" value="288"/>
</dbReference>
<keyword evidence="10" id="KW-0539">Nucleus</keyword>
<dbReference type="PANTHER" id="PTHR14017">
    <property type="entry name" value="LYSINE-SPECIFIC DEMETHYLASE"/>
    <property type="match status" value="1"/>
</dbReference>
<keyword evidence="9" id="KW-0408">Iron</keyword>
<dbReference type="InterPro" id="IPR019734">
    <property type="entry name" value="TPR_rpt"/>
</dbReference>
<evidence type="ECO:0000256" key="13">
    <source>
        <dbReference type="ARBA" id="ARBA00048695"/>
    </source>
</evidence>
<feature type="repeat" description="TPR" evidence="14">
    <location>
        <begin position="173"/>
        <end position="206"/>
    </location>
</feature>
<evidence type="ECO:0000256" key="9">
    <source>
        <dbReference type="ARBA" id="ARBA00023004"/>
    </source>
</evidence>
<dbReference type="PANTHER" id="PTHR14017:SF1">
    <property type="entry name" value="LD02225P"/>
    <property type="match status" value="1"/>
</dbReference>
<dbReference type="PROSITE" id="PS50005">
    <property type="entry name" value="TPR"/>
    <property type="match status" value="3"/>
</dbReference>
<reference evidence="17" key="2">
    <citation type="submission" date="2025-08" db="UniProtKB">
        <authorList>
            <consortium name="Ensembl"/>
        </authorList>
    </citation>
    <scope>IDENTIFICATION</scope>
</reference>
<dbReference type="Pfam" id="PF02373">
    <property type="entry name" value="JmjC"/>
    <property type="match status" value="1"/>
</dbReference>